<feature type="region of interest" description="Disordered" evidence="1">
    <location>
        <begin position="57"/>
        <end position="91"/>
    </location>
</feature>
<accession>A0ABP7AJN1</accession>
<evidence type="ECO:0000313" key="2">
    <source>
        <dbReference type="EMBL" id="GAA3633625.1"/>
    </source>
</evidence>
<organism evidence="2 3">
    <name type="scientific">Kineosporia mesophila</name>
    <dbReference type="NCBI Taxonomy" id="566012"/>
    <lineage>
        <taxon>Bacteria</taxon>
        <taxon>Bacillati</taxon>
        <taxon>Actinomycetota</taxon>
        <taxon>Actinomycetes</taxon>
        <taxon>Kineosporiales</taxon>
        <taxon>Kineosporiaceae</taxon>
        <taxon>Kineosporia</taxon>
    </lineage>
</organism>
<dbReference type="Proteomes" id="UP001501074">
    <property type="component" value="Unassembled WGS sequence"/>
</dbReference>
<comment type="caution">
    <text evidence="2">The sequence shown here is derived from an EMBL/GenBank/DDBJ whole genome shotgun (WGS) entry which is preliminary data.</text>
</comment>
<reference evidence="3" key="1">
    <citation type="journal article" date="2019" name="Int. J. Syst. Evol. Microbiol.">
        <title>The Global Catalogue of Microorganisms (GCM) 10K type strain sequencing project: providing services to taxonomists for standard genome sequencing and annotation.</title>
        <authorList>
            <consortium name="The Broad Institute Genomics Platform"/>
            <consortium name="The Broad Institute Genome Sequencing Center for Infectious Disease"/>
            <person name="Wu L."/>
            <person name="Ma J."/>
        </authorList>
    </citation>
    <scope>NUCLEOTIDE SEQUENCE [LARGE SCALE GENOMIC DNA]</scope>
    <source>
        <strain evidence="3">JCM 16902</strain>
    </source>
</reference>
<protein>
    <submittedName>
        <fullName evidence="2">Uncharacterized protein</fullName>
    </submittedName>
</protein>
<sequence>MVMAMYSMKVPRSRICSQVWAMARVFIIGPDEAYFNLDKTSQLCALSGGVDILGQAGRRSSAGVDTGDHPPPQQPRRLQVVRLDESRGADG</sequence>
<evidence type="ECO:0000313" key="3">
    <source>
        <dbReference type="Proteomes" id="UP001501074"/>
    </source>
</evidence>
<keyword evidence="3" id="KW-1185">Reference proteome</keyword>
<gene>
    <name evidence="2" type="ORF">GCM10022223_59950</name>
</gene>
<feature type="compositionally biased region" description="Basic and acidic residues" evidence="1">
    <location>
        <begin position="82"/>
        <end position="91"/>
    </location>
</feature>
<evidence type="ECO:0000256" key="1">
    <source>
        <dbReference type="SAM" id="MobiDB-lite"/>
    </source>
</evidence>
<name>A0ABP7AJN1_9ACTN</name>
<proteinExistence type="predicted"/>
<dbReference type="EMBL" id="BAAAZO010000012">
    <property type="protein sequence ID" value="GAA3633625.1"/>
    <property type="molecule type" value="Genomic_DNA"/>
</dbReference>